<comment type="caution">
    <text evidence="9">Lacks conserved residue(s) required for the propagation of feature annotation.</text>
</comment>
<evidence type="ECO:0000256" key="4">
    <source>
        <dbReference type="ARBA" id="ARBA00022692"/>
    </source>
</evidence>
<evidence type="ECO:0000256" key="1">
    <source>
        <dbReference type="ARBA" id="ARBA00004477"/>
    </source>
</evidence>
<keyword evidence="7 9" id="KW-0472">Membrane</keyword>
<feature type="transmembrane region" description="Helical" evidence="9">
    <location>
        <begin position="489"/>
        <end position="511"/>
    </location>
</feature>
<feature type="transmembrane region" description="Helical" evidence="9">
    <location>
        <begin position="136"/>
        <end position="155"/>
    </location>
</feature>
<dbReference type="GO" id="GO:0005789">
    <property type="term" value="C:endoplasmic reticulum membrane"/>
    <property type="evidence" value="ECO:0007669"/>
    <property type="project" value="UniProtKB-SubCell"/>
</dbReference>
<feature type="transmembrane region" description="Helical" evidence="9">
    <location>
        <begin position="403"/>
        <end position="421"/>
    </location>
</feature>
<sequence length="529" mass="59929">MSKTPTVRSETEGDKDSTNFSRTFKYLLATQFLSRGIPFIFNSWIVRHLTEEDYALYAVQFHLFVTCVLFLSREGFRRACMRMDMKCGGTSMEEDASKLMKVAWITVPLGIFITTLACLFVFWWKAISYSTPYGQAILINGFACILELLAEPLYILSQNLLLLKLRLMVETVATISRCITMYFLIVKQTEMEKGIIFALSQTAYGACLLLGYWGYFVIFVRSRSSYLFPFSAGNVVESDRQISNMCLLFTFQSFRKLILQEGEKMVLVWFDTPYNQAVYGLVDKLGSLVVRLIFLPFEESSYATFARSASGQYAGKSRKLGSHLTEALKLVLLIGLVFMAFGPSYSYSLIRLLYGQKWSDGEASTALQYYCLYVIVLAMNGTSEAFLHAVATESQLKRSNDSLLVFSMIYIVLNVVMIQSAGAVGLILANSLNMALRILYSAVFIKKYFQGSSSFNFSSCLPLGWSVLLFSGLITLISEKMLLDRENFWPTFGIHFSVGLACFCVSSYVIYSREKPFIRRVIAFRDHSD</sequence>
<dbReference type="InterPro" id="IPR007594">
    <property type="entry name" value="RFT1"/>
</dbReference>
<feature type="transmembrane region" description="Helical" evidence="9">
    <location>
        <begin position="367"/>
        <end position="391"/>
    </location>
</feature>
<feature type="transmembrane region" description="Helical" evidence="9">
    <location>
        <begin position="197"/>
        <end position="220"/>
    </location>
</feature>
<feature type="transmembrane region" description="Helical" evidence="9">
    <location>
        <begin position="457"/>
        <end position="477"/>
    </location>
</feature>
<feature type="transmembrane region" description="Helical" evidence="9">
    <location>
        <begin position="327"/>
        <end position="347"/>
    </location>
</feature>
<evidence type="ECO:0000256" key="5">
    <source>
        <dbReference type="ARBA" id="ARBA00022824"/>
    </source>
</evidence>
<dbReference type="PANTHER" id="PTHR13117">
    <property type="entry name" value="ENDOPLASMIC RETICULUM MULTISPAN TRANSMEMBRANE PROTEIN-RELATED"/>
    <property type="match status" value="1"/>
</dbReference>
<evidence type="ECO:0000256" key="9">
    <source>
        <dbReference type="RuleBase" id="RU365067"/>
    </source>
</evidence>
<keyword evidence="4 9" id="KW-0812">Transmembrane</keyword>
<dbReference type="Pfam" id="PF04506">
    <property type="entry name" value="Rft-1"/>
    <property type="match status" value="1"/>
</dbReference>
<accession>A0AAD7PCA2</accession>
<proteinExistence type="inferred from homology"/>
<comment type="function">
    <text evidence="8 9">Intramembrane glycolipid transporter that operates in the biosynthetic pathway of dolichol-linked oligosaccharides, the glycan precursors employed in protein asparagine (N)-glycosylation. The sequential addition of sugars to dolichol pyrophosphate produces dolichol-linked oligosaccharides containing fourteen sugars, including two GlcNAcs, nine mannoses and three glucoses. Once assembled, the oligosaccharide is transferred from the lipid to nascent proteins by oligosaccharyltransferases. The assembly of dolichol-linked oligosaccharides begins on the cytosolic side of the endoplasmic reticulum membrane and finishes in its lumen. RFT1 could mediate the translocation of the cytosolically oriented intermediate DolPP-GlcNAc2Man5, produced by ALG11, into the ER lumen where dolichol-linked oligosaccharides assembly continues. However, the intramembrane lipid transporter activity could not be confirmed in vitro.</text>
</comment>
<keyword evidence="11" id="KW-1185">Reference proteome</keyword>
<gene>
    <name evidence="10" type="ORF">O6P43_029885</name>
</gene>
<evidence type="ECO:0000313" key="10">
    <source>
        <dbReference type="EMBL" id="KAJ7949560.1"/>
    </source>
</evidence>
<comment type="pathway">
    <text evidence="2">Protein modification; protein glycosylation.</text>
</comment>
<reference evidence="10" key="1">
    <citation type="journal article" date="2023" name="Science">
        <title>Elucidation of the pathway for biosynthesis of saponin adjuvants from the soapbark tree.</title>
        <authorList>
            <person name="Reed J."/>
            <person name="Orme A."/>
            <person name="El-Demerdash A."/>
            <person name="Owen C."/>
            <person name="Martin L.B.B."/>
            <person name="Misra R.C."/>
            <person name="Kikuchi S."/>
            <person name="Rejzek M."/>
            <person name="Martin A.C."/>
            <person name="Harkess A."/>
            <person name="Leebens-Mack J."/>
            <person name="Louveau T."/>
            <person name="Stephenson M.J."/>
            <person name="Osbourn A."/>
        </authorList>
    </citation>
    <scope>NUCLEOTIDE SEQUENCE</scope>
    <source>
        <strain evidence="10">S10</strain>
    </source>
</reference>
<evidence type="ECO:0000256" key="2">
    <source>
        <dbReference type="ARBA" id="ARBA00004922"/>
    </source>
</evidence>
<dbReference type="PANTHER" id="PTHR13117:SF5">
    <property type="entry name" value="PROTEIN RFT1 HOMOLOG"/>
    <property type="match status" value="1"/>
</dbReference>
<dbReference type="AlphaFoldDB" id="A0AAD7PCA2"/>
<evidence type="ECO:0000256" key="6">
    <source>
        <dbReference type="ARBA" id="ARBA00022989"/>
    </source>
</evidence>
<comment type="similarity">
    <text evidence="3 9">Belongs to the RFT1 family.</text>
</comment>
<dbReference type="GO" id="GO:0034203">
    <property type="term" value="P:glycolipid translocation"/>
    <property type="evidence" value="ECO:0007669"/>
    <property type="project" value="TreeGrafter"/>
</dbReference>
<dbReference type="CDD" id="cd13130">
    <property type="entry name" value="MATE_rft1"/>
    <property type="match status" value="1"/>
</dbReference>
<name>A0AAD7PCA2_QUISA</name>
<keyword evidence="5" id="KW-0256">Endoplasmic reticulum</keyword>
<dbReference type="KEGG" id="qsa:O6P43_029885"/>
<evidence type="ECO:0000256" key="8">
    <source>
        <dbReference type="ARBA" id="ARBA00045912"/>
    </source>
</evidence>
<protein>
    <recommendedName>
        <fullName evidence="9">Protein RFT1 homolog</fullName>
    </recommendedName>
</protein>
<evidence type="ECO:0000256" key="7">
    <source>
        <dbReference type="ARBA" id="ARBA00023136"/>
    </source>
</evidence>
<evidence type="ECO:0000313" key="11">
    <source>
        <dbReference type="Proteomes" id="UP001163823"/>
    </source>
</evidence>
<feature type="transmembrane region" description="Helical" evidence="9">
    <location>
        <begin position="102"/>
        <end position="124"/>
    </location>
</feature>
<organism evidence="10 11">
    <name type="scientific">Quillaja saponaria</name>
    <name type="common">Soap bark tree</name>
    <dbReference type="NCBI Taxonomy" id="32244"/>
    <lineage>
        <taxon>Eukaryota</taxon>
        <taxon>Viridiplantae</taxon>
        <taxon>Streptophyta</taxon>
        <taxon>Embryophyta</taxon>
        <taxon>Tracheophyta</taxon>
        <taxon>Spermatophyta</taxon>
        <taxon>Magnoliopsida</taxon>
        <taxon>eudicotyledons</taxon>
        <taxon>Gunneridae</taxon>
        <taxon>Pentapetalae</taxon>
        <taxon>rosids</taxon>
        <taxon>fabids</taxon>
        <taxon>Fabales</taxon>
        <taxon>Quillajaceae</taxon>
        <taxon>Quillaja</taxon>
    </lineage>
</organism>
<dbReference type="EMBL" id="JARAOO010000012">
    <property type="protein sequence ID" value="KAJ7949560.1"/>
    <property type="molecule type" value="Genomic_DNA"/>
</dbReference>
<evidence type="ECO:0000256" key="3">
    <source>
        <dbReference type="ARBA" id="ARBA00010288"/>
    </source>
</evidence>
<dbReference type="Proteomes" id="UP001163823">
    <property type="component" value="Chromosome 12"/>
</dbReference>
<comment type="subcellular location">
    <subcellularLocation>
        <location evidence="1 9">Endoplasmic reticulum membrane</location>
        <topology evidence="1 9">Multi-pass membrane protein</topology>
    </subcellularLocation>
</comment>
<comment type="caution">
    <text evidence="10">The sequence shown here is derived from an EMBL/GenBank/DDBJ whole genome shotgun (WGS) entry which is preliminary data.</text>
</comment>
<keyword evidence="6 9" id="KW-1133">Transmembrane helix</keyword>
<dbReference type="GO" id="GO:0006488">
    <property type="term" value="P:dolichol-linked oligosaccharide biosynthetic process"/>
    <property type="evidence" value="ECO:0007669"/>
    <property type="project" value="InterPro"/>
</dbReference>
<feature type="transmembrane region" description="Helical" evidence="9">
    <location>
        <begin position="54"/>
        <end position="72"/>
    </location>
</feature>